<evidence type="ECO:0000256" key="4">
    <source>
        <dbReference type="ARBA" id="ARBA00022989"/>
    </source>
</evidence>
<evidence type="ECO:0000313" key="6">
    <source>
        <dbReference type="EMBL" id="RZO77528.1"/>
    </source>
</evidence>
<keyword evidence="4" id="KW-1133">Transmembrane helix</keyword>
<name>A0A520S4W9_9GAMM</name>
<dbReference type="GO" id="GO:0005886">
    <property type="term" value="C:plasma membrane"/>
    <property type="evidence" value="ECO:0007669"/>
    <property type="project" value="InterPro"/>
</dbReference>
<dbReference type="Gene3D" id="2.60.450.10">
    <property type="entry name" value="Lipopolysaccharide (LPS) transport protein A like domain"/>
    <property type="match status" value="1"/>
</dbReference>
<dbReference type="GO" id="GO:0017089">
    <property type="term" value="F:glycolipid transfer activity"/>
    <property type="evidence" value="ECO:0007669"/>
    <property type="project" value="TreeGrafter"/>
</dbReference>
<keyword evidence="5" id="KW-0472">Membrane</keyword>
<dbReference type="InterPro" id="IPR052363">
    <property type="entry name" value="LPS_export_LptC"/>
</dbReference>
<keyword evidence="1" id="KW-1003">Cell membrane</keyword>
<evidence type="ECO:0000256" key="5">
    <source>
        <dbReference type="ARBA" id="ARBA00023136"/>
    </source>
</evidence>
<keyword evidence="2" id="KW-0997">Cell inner membrane</keyword>
<dbReference type="PANTHER" id="PTHR37481">
    <property type="entry name" value="LIPOPOLYSACCHARIDE EXPORT SYSTEM PROTEIN LPTC"/>
    <property type="match status" value="1"/>
</dbReference>
<sequence length="196" mass="22187">MTSTRIIISISIILFALALNFFLGDPISESLLENTARNDPDLYMLNAKIQRYSEYGVLDYELSADKFTHFPLTNLTTLATPSLILLSKGSTPWKINAEHGRLMPKSPFREEVVELWNDVSAVKQESNGQVIHITTDSLDVFPDKNYAETSERVYIINNRVTTTAAGLRADFELKKFVFLSTDSYRVNTIYISSGHR</sequence>
<dbReference type="PANTHER" id="PTHR37481:SF1">
    <property type="entry name" value="LIPOPOLYSACCHARIDE EXPORT SYSTEM PROTEIN LPTC"/>
    <property type="match status" value="1"/>
</dbReference>
<evidence type="ECO:0000256" key="3">
    <source>
        <dbReference type="ARBA" id="ARBA00022692"/>
    </source>
</evidence>
<keyword evidence="3" id="KW-0812">Transmembrane</keyword>
<dbReference type="GO" id="GO:0015221">
    <property type="term" value="F:lipopolysaccharide transmembrane transporter activity"/>
    <property type="evidence" value="ECO:0007669"/>
    <property type="project" value="InterPro"/>
</dbReference>
<evidence type="ECO:0000256" key="2">
    <source>
        <dbReference type="ARBA" id="ARBA00022519"/>
    </source>
</evidence>
<dbReference type="Pfam" id="PF06835">
    <property type="entry name" value="LptC"/>
    <property type="match status" value="1"/>
</dbReference>
<dbReference type="GO" id="GO:0030288">
    <property type="term" value="C:outer membrane-bounded periplasmic space"/>
    <property type="evidence" value="ECO:0007669"/>
    <property type="project" value="TreeGrafter"/>
</dbReference>
<protein>
    <submittedName>
        <fullName evidence="6">LPS export ABC transporter periplasmic protein LptC</fullName>
    </submittedName>
</protein>
<dbReference type="InterPro" id="IPR026265">
    <property type="entry name" value="LptC"/>
</dbReference>
<organism evidence="6 7">
    <name type="scientific">OM182 bacterium</name>
    <dbReference type="NCBI Taxonomy" id="2510334"/>
    <lineage>
        <taxon>Bacteria</taxon>
        <taxon>Pseudomonadati</taxon>
        <taxon>Pseudomonadota</taxon>
        <taxon>Gammaproteobacteria</taxon>
        <taxon>OMG group</taxon>
        <taxon>OM182 clade</taxon>
    </lineage>
</organism>
<proteinExistence type="predicted"/>
<accession>A0A520S4W9</accession>
<gene>
    <name evidence="6" type="primary">lptC</name>
    <name evidence="6" type="ORF">EVA68_01380</name>
</gene>
<dbReference type="Proteomes" id="UP000316199">
    <property type="component" value="Unassembled WGS sequence"/>
</dbReference>
<reference evidence="6 7" key="1">
    <citation type="submission" date="2019-02" db="EMBL/GenBank/DDBJ databases">
        <title>Prokaryotic population dynamics and viral predation in marine succession experiment using metagenomics: the confinement effect.</title>
        <authorList>
            <person name="Haro-Moreno J.M."/>
            <person name="Rodriguez-Valera F."/>
            <person name="Lopez-Perez M."/>
        </authorList>
    </citation>
    <scope>NUCLEOTIDE SEQUENCE [LARGE SCALE GENOMIC DNA]</scope>
    <source>
        <strain evidence="6">MED-G157</strain>
    </source>
</reference>
<comment type="caution">
    <text evidence="6">The sequence shown here is derived from an EMBL/GenBank/DDBJ whole genome shotgun (WGS) entry which is preliminary data.</text>
</comment>
<dbReference type="InterPro" id="IPR010664">
    <property type="entry name" value="LipoPS_assembly_LptC-rel"/>
</dbReference>
<evidence type="ECO:0000256" key="1">
    <source>
        <dbReference type="ARBA" id="ARBA00022475"/>
    </source>
</evidence>
<dbReference type="NCBIfam" id="TIGR04409">
    <property type="entry name" value="LptC_YrbK"/>
    <property type="match status" value="1"/>
</dbReference>
<dbReference type="EMBL" id="SHAG01000002">
    <property type="protein sequence ID" value="RZO77528.1"/>
    <property type="molecule type" value="Genomic_DNA"/>
</dbReference>
<evidence type="ECO:0000313" key="7">
    <source>
        <dbReference type="Proteomes" id="UP000316199"/>
    </source>
</evidence>
<dbReference type="AlphaFoldDB" id="A0A520S4W9"/>